<organism evidence="2 3">
    <name type="scientific">Magnetofaba australis IT-1</name>
    <dbReference type="NCBI Taxonomy" id="1434232"/>
    <lineage>
        <taxon>Bacteria</taxon>
        <taxon>Pseudomonadati</taxon>
        <taxon>Pseudomonadota</taxon>
        <taxon>Magnetococcia</taxon>
        <taxon>Magnetococcales</taxon>
        <taxon>Magnetococcaceae</taxon>
        <taxon>Magnetofaba</taxon>
    </lineage>
</organism>
<evidence type="ECO:0000259" key="1">
    <source>
        <dbReference type="Pfam" id="PF04892"/>
    </source>
</evidence>
<dbReference type="PANTHER" id="PTHR28008">
    <property type="entry name" value="DOMAIN PROTEIN, PUTATIVE (AFU_ORTHOLOGUE AFUA_3G10980)-RELATED"/>
    <property type="match status" value="1"/>
</dbReference>
<keyword evidence="3" id="KW-1185">Reference proteome</keyword>
<accession>A0A1Y2K518</accession>
<evidence type="ECO:0000313" key="2">
    <source>
        <dbReference type="EMBL" id="OSM04326.1"/>
    </source>
</evidence>
<dbReference type="NCBIfam" id="NF037970">
    <property type="entry name" value="vanZ_1"/>
    <property type="match status" value="1"/>
</dbReference>
<sequence length="121" mass="13168">MLITALLSGVIFHLSSGPITAPMPPIPHIDKAIHASIYALLAISAALCARHLFTALTRPEWWGALYAALYGASDEWHQTFVPSRYADIWDWLADVAGAILAVWALKKYGKLKETGASPQTP</sequence>
<dbReference type="Proteomes" id="UP000194003">
    <property type="component" value="Unassembled WGS sequence"/>
</dbReference>
<reference evidence="2 3" key="1">
    <citation type="journal article" date="2016" name="BMC Genomics">
        <title>Combined genomic and structural analyses of a cultured magnetotactic bacterium reveals its niche adaptation to a dynamic environment.</title>
        <authorList>
            <person name="Araujo A.C."/>
            <person name="Morillo V."/>
            <person name="Cypriano J."/>
            <person name="Teixeira L.C."/>
            <person name="Leao P."/>
            <person name="Lyra S."/>
            <person name="Almeida L.G."/>
            <person name="Bazylinski D.A."/>
            <person name="Vasconcellos A.T."/>
            <person name="Abreu F."/>
            <person name="Lins U."/>
        </authorList>
    </citation>
    <scope>NUCLEOTIDE SEQUENCE [LARGE SCALE GENOMIC DNA]</scope>
    <source>
        <strain evidence="2 3">IT-1</strain>
    </source>
</reference>
<dbReference type="AlphaFoldDB" id="A0A1Y2K518"/>
<dbReference type="PANTHER" id="PTHR28008:SF1">
    <property type="entry name" value="DOMAIN PROTEIN, PUTATIVE (AFU_ORTHOLOGUE AFUA_3G10980)-RELATED"/>
    <property type="match status" value="1"/>
</dbReference>
<dbReference type="EMBL" id="LVJN01000019">
    <property type="protein sequence ID" value="OSM04326.1"/>
    <property type="molecule type" value="Genomic_DNA"/>
</dbReference>
<dbReference type="Pfam" id="PF04892">
    <property type="entry name" value="VanZ"/>
    <property type="match status" value="1"/>
</dbReference>
<feature type="domain" description="VanZ-like" evidence="1">
    <location>
        <begin position="53"/>
        <end position="105"/>
    </location>
</feature>
<proteinExistence type="predicted"/>
<comment type="caution">
    <text evidence="2">The sequence shown here is derived from an EMBL/GenBank/DDBJ whole genome shotgun (WGS) entry which is preliminary data.</text>
</comment>
<gene>
    <name evidence="2" type="ORF">MAIT1_04204</name>
</gene>
<evidence type="ECO:0000313" key="3">
    <source>
        <dbReference type="Proteomes" id="UP000194003"/>
    </source>
</evidence>
<protein>
    <submittedName>
        <fullName evidence="2">Putative VanZ family protein</fullName>
    </submittedName>
</protein>
<name>A0A1Y2K518_9PROT</name>
<dbReference type="STRING" id="1434232.MAIT1_04204"/>
<dbReference type="InterPro" id="IPR006976">
    <property type="entry name" value="VanZ-like"/>
</dbReference>